<evidence type="ECO:0008006" key="7">
    <source>
        <dbReference type="Google" id="ProtNLM"/>
    </source>
</evidence>
<evidence type="ECO:0000313" key="5">
    <source>
        <dbReference type="Ensembl" id="ENSORLP00020005119.1"/>
    </source>
</evidence>
<keyword evidence="3" id="KW-0433">Leucine-rich repeat</keyword>
<sequence length="602" mass="68088">MTSAHYRLGDGLSCPAKGFPAGTSQKREDAGRWLLQAHRKSENRAANRRKKCKTTKADQLTLDALFLLQLHCVDDPSQICSVDISEQKLNSVKSEGFQVFENIAYIDASINSLSLGSFSCFPSLRELNLSLNRIQNLDLDSADFHHLQVLNLSYNSLSPESLISLSGLSSLKVLHLTGNDLHHLPPNLACSDQDPTEMSSEQERKHFESLEVLILDDNKLSSVVFYSLVNLKRLKHLNLQKNLICEIPCLQMTRGLTPEQISYEEEGKSQSLTLPYVEEHVKILKNIQEVWETSSVPLPELQILNLADNKIVKEEALLGAALFPKLLELDIHSNPLTTKRKGEPPLLTFYLQERRGVRIRRKNPEDASRLSLKASAAHRWKVGERDMNVSKRPMIIKEMTRGDRKKISCSDPEKTEPFFITQEEDDSKSESNSLSVEIEAAENKRAMKTNNKSYEMMMGLKANPDVLKSVGIQTAVRMLDYTLRNLNVYPDSKPKLDSIQTLCRERMKKTKVLPPLRSAKQPTERVDAIKQIKDRSSMTVVSFASALKTKGMDRKEQKEALTLLRDMKSKNKRVHEKTVEQVATMAFGRNKERGGDESPPVL</sequence>
<reference evidence="5 6" key="2">
    <citation type="submission" date="2017-04" db="EMBL/GenBank/DDBJ databases">
        <title>CpG methylation of centromeres and impact of large insertions on vertebrate speciation.</title>
        <authorList>
            <person name="Ichikawa K."/>
            <person name="Yoshimura J."/>
            <person name="Morishita S."/>
        </authorList>
    </citation>
    <scope>NUCLEOTIDE SEQUENCE</scope>
    <source>
        <strain evidence="5 6">HNI</strain>
    </source>
</reference>
<proteinExistence type="predicted"/>
<keyword evidence="4" id="KW-0677">Repeat</keyword>
<reference evidence="5" key="4">
    <citation type="submission" date="2025-09" db="UniProtKB">
        <authorList>
            <consortium name="Ensembl"/>
        </authorList>
    </citation>
    <scope>IDENTIFICATION</scope>
    <source>
        <strain evidence="5">HNI</strain>
    </source>
</reference>
<protein>
    <recommendedName>
        <fullName evidence="7">X-ray radiation resistance associated 1</fullName>
    </recommendedName>
</protein>
<dbReference type="Proteomes" id="UP000265180">
    <property type="component" value="Chromosome 14"/>
</dbReference>
<dbReference type="InterPro" id="IPR003591">
    <property type="entry name" value="Leu-rich_rpt_typical-subtyp"/>
</dbReference>
<comment type="subcellular location">
    <subcellularLocation>
        <location evidence="1">Cytoplasm</location>
    </subcellularLocation>
</comment>
<reference key="1">
    <citation type="journal article" date="2007" name="Nature">
        <title>The medaka draft genome and insights into vertebrate genome evolution.</title>
        <authorList>
            <person name="Kasahara M."/>
            <person name="Naruse K."/>
            <person name="Sasaki S."/>
            <person name="Nakatani Y."/>
            <person name="Qu W."/>
            <person name="Ahsan B."/>
            <person name="Yamada T."/>
            <person name="Nagayasu Y."/>
            <person name="Doi K."/>
            <person name="Kasai Y."/>
            <person name="Jindo T."/>
            <person name="Kobayashi D."/>
            <person name="Shimada A."/>
            <person name="Toyoda A."/>
            <person name="Kuroki Y."/>
            <person name="Fujiyama A."/>
            <person name="Sasaki T."/>
            <person name="Shimizu A."/>
            <person name="Asakawa S."/>
            <person name="Shimizu N."/>
            <person name="Hashimoto S."/>
            <person name="Yang J."/>
            <person name="Lee Y."/>
            <person name="Matsushima K."/>
            <person name="Sugano S."/>
            <person name="Sakaizumi M."/>
            <person name="Narita T."/>
            <person name="Ohishi K."/>
            <person name="Haga S."/>
            <person name="Ohta F."/>
            <person name="Nomoto H."/>
            <person name="Nogata K."/>
            <person name="Morishita T."/>
            <person name="Endo T."/>
            <person name="Shin-I T."/>
            <person name="Takeda H."/>
            <person name="Morishita S."/>
            <person name="Kohara Y."/>
        </authorList>
    </citation>
    <scope>NUCLEOTIDE SEQUENCE [LARGE SCALE GENOMIC DNA]</scope>
    <source>
        <strain>Hd-rR</strain>
    </source>
</reference>
<dbReference type="SUPFAM" id="SSF52058">
    <property type="entry name" value="L domain-like"/>
    <property type="match status" value="1"/>
</dbReference>
<dbReference type="AlphaFoldDB" id="A0A3P9K9L3"/>
<evidence type="ECO:0000256" key="2">
    <source>
        <dbReference type="ARBA" id="ARBA00022490"/>
    </source>
</evidence>
<evidence type="ECO:0000313" key="6">
    <source>
        <dbReference type="Proteomes" id="UP000265180"/>
    </source>
</evidence>
<dbReference type="InterPro" id="IPR001611">
    <property type="entry name" value="Leu-rich_rpt"/>
</dbReference>
<dbReference type="Ensembl" id="ENSORLT00020006817.1">
    <property type="protein sequence ID" value="ENSORLP00020005119.1"/>
    <property type="gene ID" value="ENSORLG00020005916.1"/>
</dbReference>
<reference evidence="5" key="3">
    <citation type="submission" date="2025-08" db="UniProtKB">
        <authorList>
            <consortium name="Ensembl"/>
        </authorList>
    </citation>
    <scope>IDENTIFICATION</scope>
    <source>
        <strain evidence="5">HNI</strain>
    </source>
</reference>
<dbReference type="Gene3D" id="3.80.10.10">
    <property type="entry name" value="Ribonuclease Inhibitor"/>
    <property type="match status" value="3"/>
</dbReference>
<evidence type="ECO:0000256" key="3">
    <source>
        <dbReference type="ARBA" id="ARBA00022614"/>
    </source>
</evidence>
<dbReference type="GO" id="GO:0005737">
    <property type="term" value="C:cytoplasm"/>
    <property type="evidence" value="ECO:0007669"/>
    <property type="project" value="UniProtKB-SubCell"/>
</dbReference>
<dbReference type="PROSITE" id="PS51450">
    <property type="entry name" value="LRR"/>
    <property type="match status" value="2"/>
</dbReference>
<dbReference type="InterPro" id="IPR032675">
    <property type="entry name" value="LRR_dom_sf"/>
</dbReference>
<evidence type="ECO:0000256" key="4">
    <source>
        <dbReference type="ARBA" id="ARBA00022737"/>
    </source>
</evidence>
<evidence type="ECO:0000256" key="1">
    <source>
        <dbReference type="ARBA" id="ARBA00004496"/>
    </source>
</evidence>
<organism evidence="5 6">
    <name type="scientific">Oryzias latipes</name>
    <name type="common">Japanese rice fish</name>
    <name type="synonym">Japanese killifish</name>
    <dbReference type="NCBI Taxonomy" id="8090"/>
    <lineage>
        <taxon>Eukaryota</taxon>
        <taxon>Metazoa</taxon>
        <taxon>Chordata</taxon>
        <taxon>Craniata</taxon>
        <taxon>Vertebrata</taxon>
        <taxon>Euteleostomi</taxon>
        <taxon>Actinopterygii</taxon>
        <taxon>Neopterygii</taxon>
        <taxon>Teleostei</taxon>
        <taxon>Neoteleostei</taxon>
        <taxon>Acanthomorphata</taxon>
        <taxon>Ovalentaria</taxon>
        <taxon>Atherinomorphae</taxon>
        <taxon>Beloniformes</taxon>
        <taxon>Adrianichthyidae</taxon>
        <taxon>Oryziinae</taxon>
        <taxon>Oryzias</taxon>
    </lineage>
</organism>
<accession>A0A3P9K9L3</accession>
<dbReference type="PANTHER" id="PTHR22710:SF2">
    <property type="entry name" value="X-RAY RADIATION RESISTANCE-ASSOCIATED PROTEIN 1"/>
    <property type="match status" value="1"/>
</dbReference>
<dbReference type="PANTHER" id="PTHR22710">
    <property type="entry name" value="X-RAY RADIATION RESISTANCE ASSOCIATED PROTEIN 1 XRRA1"/>
    <property type="match status" value="1"/>
</dbReference>
<dbReference type="SMART" id="SM00369">
    <property type="entry name" value="LRR_TYP"/>
    <property type="match status" value="5"/>
</dbReference>
<dbReference type="Pfam" id="PF13855">
    <property type="entry name" value="LRR_8"/>
    <property type="match status" value="1"/>
</dbReference>
<keyword evidence="2" id="KW-0963">Cytoplasm</keyword>
<name>A0A3P9K9L3_ORYLA</name>